<dbReference type="Gene3D" id="1.10.1200.10">
    <property type="entry name" value="ACP-like"/>
    <property type="match status" value="2"/>
</dbReference>
<dbReference type="InterPro" id="IPR036736">
    <property type="entry name" value="ACP-like_sf"/>
</dbReference>
<feature type="signal peptide" evidence="6">
    <location>
        <begin position="1"/>
        <end position="18"/>
    </location>
</feature>
<dbReference type="SUPFAM" id="SSF47336">
    <property type="entry name" value="ACP-like"/>
    <property type="match status" value="2"/>
</dbReference>
<evidence type="ECO:0000256" key="4">
    <source>
        <dbReference type="PROSITE-ProRule" id="PRU01363"/>
    </source>
</evidence>
<dbReference type="VEuPathDB" id="FungiDB:ASPCADRAFT_517849"/>
<dbReference type="GO" id="GO:0004312">
    <property type="term" value="F:fatty acid synthase activity"/>
    <property type="evidence" value="ECO:0007669"/>
    <property type="project" value="TreeGrafter"/>
</dbReference>
<dbReference type="InterPro" id="IPR030918">
    <property type="entry name" value="PT_fungal_PKS"/>
</dbReference>
<dbReference type="SMART" id="SM00825">
    <property type="entry name" value="PKS_KS"/>
    <property type="match status" value="1"/>
</dbReference>
<dbReference type="EMBL" id="KV907507">
    <property type="protein sequence ID" value="OOF92452.1"/>
    <property type="molecule type" value="Genomic_DNA"/>
</dbReference>
<reference evidence="11" key="1">
    <citation type="journal article" date="2017" name="Genome Biol.">
        <title>Comparative genomics reveals high biological diversity and specific adaptations in the industrially and medically important fungal genus Aspergillus.</title>
        <authorList>
            <person name="de Vries R.P."/>
            <person name="Riley R."/>
            <person name="Wiebenga A."/>
            <person name="Aguilar-Osorio G."/>
            <person name="Amillis S."/>
            <person name="Uchima C.A."/>
            <person name="Anderluh G."/>
            <person name="Asadollahi M."/>
            <person name="Askin M."/>
            <person name="Barry K."/>
            <person name="Battaglia E."/>
            <person name="Bayram O."/>
            <person name="Benocci T."/>
            <person name="Braus-Stromeyer S.A."/>
            <person name="Caldana C."/>
            <person name="Canovas D."/>
            <person name="Cerqueira G.C."/>
            <person name="Chen F."/>
            <person name="Chen W."/>
            <person name="Choi C."/>
            <person name="Clum A."/>
            <person name="Dos Santos R.A."/>
            <person name="Damasio A.R."/>
            <person name="Diallinas G."/>
            <person name="Emri T."/>
            <person name="Fekete E."/>
            <person name="Flipphi M."/>
            <person name="Freyberg S."/>
            <person name="Gallo A."/>
            <person name="Gournas C."/>
            <person name="Habgood R."/>
            <person name="Hainaut M."/>
            <person name="Harispe M.L."/>
            <person name="Henrissat B."/>
            <person name="Hilden K.S."/>
            <person name="Hope R."/>
            <person name="Hossain A."/>
            <person name="Karabika E."/>
            <person name="Karaffa L."/>
            <person name="Karanyi Z."/>
            <person name="Krasevec N."/>
            <person name="Kuo A."/>
            <person name="Kusch H."/>
            <person name="LaButti K."/>
            <person name="Lagendijk E.L."/>
            <person name="Lapidus A."/>
            <person name="Levasseur A."/>
            <person name="Lindquist E."/>
            <person name="Lipzen A."/>
            <person name="Logrieco A.F."/>
            <person name="MacCabe A."/>
            <person name="Maekelae M.R."/>
            <person name="Malavazi I."/>
            <person name="Melin P."/>
            <person name="Meyer V."/>
            <person name="Mielnichuk N."/>
            <person name="Miskei M."/>
            <person name="Molnar A.P."/>
            <person name="Mule G."/>
            <person name="Ngan C.Y."/>
            <person name="Orejas M."/>
            <person name="Orosz E."/>
            <person name="Ouedraogo J.P."/>
            <person name="Overkamp K.M."/>
            <person name="Park H.-S."/>
            <person name="Perrone G."/>
            <person name="Piumi F."/>
            <person name="Punt P.J."/>
            <person name="Ram A.F."/>
            <person name="Ramon A."/>
            <person name="Rauscher S."/>
            <person name="Record E."/>
            <person name="Riano-Pachon D.M."/>
            <person name="Robert V."/>
            <person name="Roehrig J."/>
            <person name="Ruller R."/>
            <person name="Salamov A."/>
            <person name="Salih N.S."/>
            <person name="Samson R.A."/>
            <person name="Sandor E."/>
            <person name="Sanguinetti M."/>
            <person name="Schuetze T."/>
            <person name="Sepcic K."/>
            <person name="Shelest E."/>
            <person name="Sherlock G."/>
            <person name="Sophianopoulou V."/>
            <person name="Squina F.M."/>
            <person name="Sun H."/>
            <person name="Susca A."/>
            <person name="Todd R.B."/>
            <person name="Tsang A."/>
            <person name="Unkles S.E."/>
            <person name="van de Wiele N."/>
            <person name="van Rossen-Uffink D."/>
            <person name="Oliveira J.V."/>
            <person name="Vesth T.C."/>
            <person name="Visser J."/>
            <person name="Yu J.-H."/>
            <person name="Zhou M."/>
            <person name="Andersen M.R."/>
            <person name="Archer D.B."/>
            <person name="Baker S.E."/>
            <person name="Benoit I."/>
            <person name="Brakhage A.A."/>
            <person name="Braus G.H."/>
            <person name="Fischer R."/>
            <person name="Frisvad J.C."/>
            <person name="Goldman G.H."/>
            <person name="Houbraken J."/>
            <person name="Oakley B."/>
            <person name="Pocsi I."/>
            <person name="Scazzocchio C."/>
            <person name="Seiboth B."/>
            <person name="vanKuyk P.A."/>
            <person name="Wortman J."/>
            <person name="Dyer P.S."/>
            <person name="Grigoriev I.V."/>
        </authorList>
    </citation>
    <scope>NUCLEOTIDE SEQUENCE [LARGE SCALE GENOMIC DNA]</scope>
    <source>
        <strain evidence="11">ITEM 5010</strain>
    </source>
</reference>
<dbReference type="InterPro" id="IPR016035">
    <property type="entry name" value="Acyl_Trfase/lysoPLipase"/>
</dbReference>
<dbReference type="InterPro" id="IPR050091">
    <property type="entry name" value="PKS_NRPS_Biosynth_Enz"/>
</dbReference>
<keyword evidence="3" id="KW-0808">Transferase</keyword>
<dbReference type="Proteomes" id="UP000188318">
    <property type="component" value="Unassembled WGS sequence"/>
</dbReference>
<dbReference type="InterPro" id="IPR049900">
    <property type="entry name" value="PKS_mFAS_DH"/>
</dbReference>
<evidence type="ECO:0000259" key="9">
    <source>
        <dbReference type="PROSITE" id="PS52019"/>
    </source>
</evidence>
<dbReference type="NCBIfam" id="TIGR04532">
    <property type="entry name" value="PT_fungal_PKS"/>
    <property type="match status" value="1"/>
</dbReference>
<dbReference type="SUPFAM" id="SSF53474">
    <property type="entry name" value="alpha/beta-Hydrolases"/>
    <property type="match status" value="1"/>
</dbReference>
<dbReference type="Pfam" id="PF22621">
    <property type="entry name" value="CurL-like_PKS_C"/>
    <property type="match status" value="1"/>
</dbReference>
<dbReference type="Pfam" id="PF00109">
    <property type="entry name" value="ketoacyl-synt"/>
    <property type="match status" value="1"/>
</dbReference>
<feature type="chain" id="PRO_5013091186" evidence="6">
    <location>
        <begin position="19"/>
        <end position="1963"/>
    </location>
</feature>
<feature type="active site" description="Proton acceptor; for dehydratase activity" evidence="4">
    <location>
        <position position="1193"/>
    </location>
</feature>
<dbReference type="SMART" id="SM00827">
    <property type="entry name" value="PKS_AT"/>
    <property type="match status" value="1"/>
</dbReference>
<feature type="domain" description="Carrier" evidence="7">
    <location>
        <begin position="1618"/>
        <end position="1692"/>
    </location>
</feature>
<dbReference type="InterPro" id="IPR009081">
    <property type="entry name" value="PP-bd_ACP"/>
</dbReference>
<dbReference type="InterPro" id="IPR016039">
    <property type="entry name" value="Thiolase-like"/>
</dbReference>
<evidence type="ECO:0000256" key="5">
    <source>
        <dbReference type="SAM" id="MobiDB-lite"/>
    </source>
</evidence>
<dbReference type="PROSITE" id="PS52019">
    <property type="entry name" value="PKS_MFAS_DH"/>
    <property type="match status" value="1"/>
</dbReference>
<dbReference type="OrthoDB" id="329835at2759"/>
<dbReference type="OMA" id="GQCRPWD"/>
<dbReference type="Gene3D" id="3.40.47.10">
    <property type="match status" value="1"/>
</dbReference>
<dbReference type="InterPro" id="IPR018201">
    <property type="entry name" value="Ketoacyl_synth_AS"/>
</dbReference>
<dbReference type="PANTHER" id="PTHR43775">
    <property type="entry name" value="FATTY ACID SYNTHASE"/>
    <property type="match status" value="1"/>
</dbReference>
<organism evidence="10 11">
    <name type="scientific">Aspergillus carbonarius (strain ITEM 5010)</name>
    <dbReference type="NCBI Taxonomy" id="602072"/>
    <lineage>
        <taxon>Eukaryota</taxon>
        <taxon>Fungi</taxon>
        <taxon>Dikarya</taxon>
        <taxon>Ascomycota</taxon>
        <taxon>Pezizomycotina</taxon>
        <taxon>Eurotiomycetes</taxon>
        <taxon>Eurotiomycetidae</taxon>
        <taxon>Eurotiales</taxon>
        <taxon>Aspergillaceae</taxon>
        <taxon>Aspergillus</taxon>
        <taxon>Aspergillus subgen. Circumdati</taxon>
    </lineage>
</organism>
<name>A0A1R3RD94_ASPC5</name>
<dbReference type="Gene3D" id="3.10.129.110">
    <property type="entry name" value="Polyketide synthase dehydratase"/>
    <property type="match status" value="1"/>
</dbReference>
<feature type="active site" description="Proton donor; for dehydratase activity" evidence="4">
    <location>
        <position position="1382"/>
    </location>
</feature>
<feature type="region of interest" description="Disordered" evidence="5">
    <location>
        <begin position="1473"/>
        <end position="1506"/>
    </location>
</feature>
<dbReference type="InterPro" id="IPR029058">
    <property type="entry name" value="AB_hydrolase_fold"/>
</dbReference>
<dbReference type="Gene3D" id="3.30.70.3290">
    <property type="match status" value="1"/>
</dbReference>
<dbReference type="InterPro" id="IPR014031">
    <property type="entry name" value="Ketoacyl_synth_C"/>
</dbReference>
<evidence type="ECO:0000313" key="11">
    <source>
        <dbReference type="Proteomes" id="UP000188318"/>
    </source>
</evidence>
<dbReference type="InterPro" id="IPR001031">
    <property type="entry name" value="Thioesterase"/>
</dbReference>
<dbReference type="InterPro" id="IPR042104">
    <property type="entry name" value="PKS_dehydratase_sf"/>
</dbReference>
<feature type="region of interest" description="C-terminal hotdog fold" evidence="4">
    <location>
        <begin position="1322"/>
        <end position="1468"/>
    </location>
</feature>
<evidence type="ECO:0000256" key="1">
    <source>
        <dbReference type="ARBA" id="ARBA00022450"/>
    </source>
</evidence>
<feature type="domain" description="Ketosynthase family 3 (KS3)" evidence="8">
    <location>
        <begin position="259"/>
        <end position="685"/>
    </location>
</feature>
<protein>
    <submittedName>
        <fullName evidence="10">Uncharacterized protein</fullName>
    </submittedName>
</protein>
<keyword evidence="6" id="KW-0732">Signal</keyword>
<evidence type="ECO:0000256" key="3">
    <source>
        <dbReference type="ARBA" id="ARBA00022679"/>
    </source>
</evidence>
<feature type="region of interest" description="N-terminal hotdog fold" evidence="4">
    <location>
        <begin position="1159"/>
        <end position="1296"/>
    </location>
</feature>
<dbReference type="Gene3D" id="3.40.366.10">
    <property type="entry name" value="Malonyl-Coenzyme A Acyl Carrier Protein, domain 2"/>
    <property type="match status" value="2"/>
</dbReference>
<dbReference type="SUPFAM" id="SSF53901">
    <property type="entry name" value="Thiolase-like"/>
    <property type="match status" value="1"/>
</dbReference>
<dbReference type="PROSITE" id="PS00606">
    <property type="entry name" value="KS3_1"/>
    <property type="match status" value="1"/>
</dbReference>
<dbReference type="PROSITE" id="PS51257">
    <property type="entry name" value="PROKAR_LIPOPROTEIN"/>
    <property type="match status" value="1"/>
</dbReference>
<dbReference type="PANTHER" id="PTHR43775:SF37">
    <property type="entry name" value="SI:DKEY-61P9.11"/>
    <property type="match status" value="1"/>
</dbReference>
<sequence length="1963" mass="212624">MQFCRASLSACIILACSSNVQDYIQYSKEAVRLTYWIGYRAAELTAHLMPDRNLPGSWALSVFGKDRETLEADLERFNVAYGGTFNLRLATCFGKDCFTIVGPPLSLNRFRSQCLGEQHPSEAIRIHALYHAGEKGCEGLLKVLDDAHRESIQFPTLDQIKTALWTCHGNSSLDRKSLFGSSSLLELAVRLILVDAADLYNTWKVITDNMLALSCDREIITVGPGSSALLVSTTQDTRTPNETKWINLSGVGAALKSAQEGFAIVGMSVNYPGASGKDEFWALLENGLSAMQEIPSSRFEVQNYSSDTPECRPPREMKARHGNFLADPFAFDHEYFGISPREAKSMDPQQKLLLQGAVHALDDAGYVPNVAPSFNPDTMGCYIGAATEDYVLNSMPHIDVYYSTGTLRAFLSGKISYAHGWSGPSITTDTACSSSLVSIVLACRALMQGDCTAALAGGVNAITSPDMYLGLSRAHFLSPTGQCKPFSTAADGYCRAEGCGLFVIKRLQDAIQEGDRIHGIIRGAEMNQSGRASSITHPHAQTQQELFQKLLARTKVDPTTIGVIEAHGTGTQAGDAVETSSIDCVFSTRTTPLYLTSVKGNIGHAEAASGSAGLAKILMMLRHSKIPPQVGLGVRNPCLDKLDSSNIRIPTTICDWNRAMPSIPKRALLNNFGAAGSNAALMVEEYRPSFPAKGPQYARRAAYNLILSATSPGALQNLVDLYMAMLGNNISGFELQDICFTATARRQRHKYALSIVAGTRAEMMQQLQQAQQCNNQILESNRTHPIVFVFSGQGGAYSGMGRELLHTAPVFRQKVTECEGILHEKGLPELCPTQILNGDFIPSETAEDGGAEWLAYSQVACFVLEYALASLLISWNIQPDIVIGHSLGEYAALVVAGALSLEDALPLVAHRATLMASKCEVGKSTMLACCQSASFTQRIIRSSGLSHLSIACDNEVMSCEIMGAEQIRCKRLPVSLGFHSPALDPIIDELNQLTRDIRFSEPEIPVGSGLYGELHKSPIDGSYVGRQTREPVNFTGLVDFLAGIEELQRATFIEVGPTPITLPMFRSQLSGPSTAFLNTLVKGQDAWSSLCGCLRDFNARHDSVQWRNVFHGTSAKVVDLPDYPFQTQSLFFSFHEGVSEVRAYANSGHDMGQIRPSIFRLLQKVISLSAGPDNSLSVFGTTSRDLVEYINGHKVAGMSLCPASVYCGMVLEGLYCNREVGGQRLATFRNISFDHPLVHTSNDDIRSIHLTLKDLRSDVGMTFSHTQFTFISASSSGSASETVLCSGQTSWMPLSDINSILGRRAAYAQKQIALLRRNQSQTSVLHRKVIYDTIFTRVVRYSDPYQSIQVFHVSEAGLDGYGTFQVPQSTLGGGVMSPVFLDTLLHAAGFIANAQGGPSDAFICHSVESAVVTYSDIKPTDTYRFYCGLLDCGGGELLGETVAMNSDGKAVASVEGMHFKRLNLKAFTAHLSRQSGQETQVPRPGNALSSSAYPRPGHTSSSMGKTPDTTKFVLDAISTVCAIPPSQVGLATRLVDLGFDSLMQVELWDLLGKHLPAPPKGLSFEVGTVEDIVSHFLGPMNTSSTASSLQSGITECSPNDSVCTSITDEAEKSMPGGDAVTDRLLGLVAEICGLGGSDLDAAITMDSLGLDSLLTIELQASVRDVFGISLPLGMLSPNTTIGMLATSIAAETRPVTPEAPSVVFDRQAWTPDHDWIVLLQQGADTLPPLILVHDGSGTVEQYRRLSTVGCTVFGIRNPMASGSVHWASGLTDMACRYAAAIPTVVKGRRVVLGGWSFGGVLAHEIAQRLEQCGYDTLGVVLIDSPSPLDHEPLPSAVVDHILNAEILSPSTKTTLAAQFKCHAQFLADYRINGSPPPPHRRYIMLHSEQPFDTWGVCGQRYLWLESQEERLASLRKWETLLGRPLTTYNIPGNHFQPFTRDNVLTTTKTLRTAYREAAGVAAT</sequence>
<dbReference type="SMART" id="SM00823">
    <property type="entry name" value="PKS_PP"/>
    <property type="match status" value="2"/>
</dbReference>
<feature type="domain" description="PKS/mFAS DH" evidence="9">
    <location>
        <begin position="1159"/>
        <end position="1468"/>
    </location>
</feature>
<dbReference type="SUPFAM" id="SSF52151">
    <property type="entry name" value="FabD/lysophospholipase-like"/>
    <property type="match status" value="1"/>
</dbReference>
<dbReference type="GO" id="GO:0031177">
    <property type="term" value="F:phosphopantetheine binding"/>
    <property type="evidence" value="ECO:0007669"/>
    <property type="project" value="InterPro"/>
</dbReference>
<accession>A0A1R3RD94</accession>
<dbReference type="PROSITE" id="PS50075">
    <property type="entry name" value="CARRIER"/>
    <property type="match status" value="1"/>
</dbReference>
<dbReference type="Gene3D" id="3.40.50.1820">
    <property type="entry name" value="alpha/beta hydrolase"/>
    <property type="match status" value="1"/>
</dbReference>
<dbReference type="InterPro" id="IPR020841">
    <property type="entry name" value="PKS_Beta-ketoAc_synthase_dom"/>
</dbReference>
<dbReference type="InterPro" id="IPR014030">
    <property type="entry name" value="Ketoacyl_synth_N"/>
</dbReference>
<gene>
    <name evidence="10" type="ORF">ASPCADRAFT_517849</name>
</gene>
<evidence type="ECO:0000256" key="2">
    <source>
        <dbReference type="ARBA" id="ARBA00022553"/>
    </source>
</evidence>
<keyword evidence="11" id="KW-1185">Reference proteome</keyword>
<dbReference type="GO" id="GO:0006633">
    <property type="term" value="P:fatty acid biosynthetic process"/>
    <property type="evidence" value="ECO:0007669"/>
    <property type="project" value="InterPro"/>
</dbReference>
<dbReference type="Pfam" id="PF00698">
    <property type="entry name" value="Acyl_transf_1"/>
    <property type="match status" value="1"/>
</dbReference>
<dbReference type="Pfam" id="PF14765">
    <property type="entry name" value="PS-DH"/>
    <property type="match status" value="1"/>
</dbReference>
<proteinExistence type="predicted"/>
<dbReference type="InterPro" id="IPR014043">
    <property type="entry name" value="Acyl_transferase_dom"/>
</dbReference>
<keyword evidence="2" id="KW-0597">Phosphoprotein</keyword>
<dbReference type="InterPro" id="IPR049551">
    <property type="entry name" value="PKS_DH_C"/>
</dbReference>
<dbReference type="InterPro" id="IPR001227">
    <property type="entry name" value="Ac_transferase_dom_sf"/>
</dbReference>
<evidence type="ECO:0000313" key="10">
    <source>
        <dbReference type="EMBL" id="OOF92452.1"/>
    </source>
</evidence>
<dbReference type="Pfam" id="PF16073">
    <property type="entry name" value="SAT"/>
    <property type="match status" value="1"/>
</dbReference>
<evidence type="ECO:0000259" key="8">
    <source>
        <dbReference type="PROSITE" id="PS52004"/>
    </source>
</evidence>
<dbReference type="GO" id="GO:0004315">
    <property type="term" value="F:3-oxoacyl-[acyl-carrier-protein] synthase activity"/>
    <property type="evidence" value="ECO:0007669"/>
    <property type="project" value="InterPro"/>
</dbReference>
<evidence type="ECO:0000256" key="6">
    <source>
        <dbReference type="SAM" id="SignalP"/>
    </source>
</evidence>
<feature type="compositionally biased region" description="Polar residues" evidence="5">
    <location>
        <begin position="1487"/>
        <end position="1506"/>
    </location>
</feature>
<dbReference type="CDD" id="cd00833">
    <property type="entry name" value="PKS"/>
    <property type="match status" value="1"/>
</dbReference>
<dbReference type="Pfam" id="PF00975">
    <property type="entry name" value="Thioesterase"/>
    <property type="match status" value="1"/>
</dbReference>
<dbReference type="GO" id="GO:0044550">
    <property type="term" value="P:secondary metabolite biosynthetic process"/>
    <property type="evidence" value="ECO:0007669"/>
    <property type="project" value="TreeGrafter"/>
</dbReference>
<keyword evidence="1" id="KW-0596">Phosphopantetheine</keyword>
<dbReference type="Pfam" id="PF00550">
    <property type="entry name" value="PP-binding"/>
    <property type="match status" value="2"/>
</dbReference>
<dbReference type="Pfam" id="PF02801">
    <property type="entry name" value="Ketoacyl-synt_C"/>
    <property type="match status" value="1"/>
</dbReference>
<dbReference type="InterPro" id="IPR032088">
    <property type="entry name" value="SAT"/>
</dbReference>
<dbReference type="STRING" id="602072.A0A1R3RD94"/>
<dbReference type="InterPro" id="IPR020806">
    <property type="entry name" value="PKS_PP-bd"/>
</dbReference>
<evidence type="ECO:0000259" key="7">
    <source>
        <dbReference type="PROSITE" id="PS50075"/>
    </source>
</evidence>
<dbReference type="PROSITE" id="PS52004">
    <property type="entry name" value="KS3_2"/>
    <property type="match status" value="1"/>
</dbReference>